<feature type="compositionally biased region" description="Basic residues" evidence="1">
    <location>
        <begin position="30"/>
        <end position="48"/>
    </location>
</feature>
<organism evidence="2 3">
    <name type="scientific">Oryza meyeriana var. granulata</name>
    <dbReference type="NCBI Taxonomy" id="110450"/>
    <lineage>
        <taxon>Eukaryota</taxon>
        <taxon>Viridiplantae</taxon>
        <taxon>Streptophyta</taxon>
        <taxon>Embryophyta</taxon>
        <taxon>Tracheophyta</taxon>
        <taxon>Spermatophyta</taxon>
        <taxon>Magnoliopsida</taxon>
        <taxon>Liliopsida</taxon>
        <taxon>Poales</taxon>
        <taxon>Poaceae</taxon>
        <taxon>BOP clade</taxon>
        <taxon>Oryzoideae</taxon>
        <taxon>Oryzeae</taxon>
        <taxon>Oryzinae</taxon>
        <taxon>Oryza</taxon>
        <taxon>Oryza meyeriana</taxon>
    </lineage>
</organism>
<accession>A0A6G1EP05</accession>
<evidence type="ECO:0008006" key="4">
    <source>
        <dbReference type="Google" id="ProtNLM"/>
    </source>
</evidence>
<dbReference type="Proteomes" id="UP000479710">
    <property type="component" value="Unassembled WGS sequence"/>
</dbReference>
<protein>
    <recommendedName>
        <fullName evidence="4">DUF834 domain-containing protein</fullName>
    </recommendedName>
</protein>
<dbReference type="EMBL" id="SPHZ02000003">
    <property type="protein sequence ID" value="KAF0926363.1"/>
    <property type="molecule type" value="Genomic_DNA"/>
</dbReference>
<comment type="caution">
    <text evidence="2">The sequence shown here is derived from an EMBL/GenBank/DDBJ whole genome shotgun (WGS) entry which is preliminary data.</text>
</comment>
<feature type="region of interest" description="Disordered" evidence="1">
    <location>
        <begin position="82"/>
        <end position="106"/>
    </location>
</feature>
<evidence type="ECO:0000313" key="2">
    <source>
        <dbReference type="EMBL" id="KAF0926363.1"/>
    </source>
</evidence>
<proteinExistence type="predicted"/>
<keyword evidence="3" id="KW-1185">Reference proteome</keyword>
<name>A0A6G1EP05_9ORYZ</name>
<gene>
    <name evidence="2" type="ORF">E2562_023079</name>
</gene>
<dbReference type="AlphaFoldDB" id="A0A6G1EP05"/>
<evidence type="ECO:0000256" key="1">
    <source>
        <dbReference type="SAM" id="MobiDB-lite"/>
    </source>
</evidence>
<evidence type="ECO:0000313" key="3">
    <source>
        <dbReference type="Proteomes" id="UP000479710"/>
    </source>
</evidence>
<feature type="region of interest" description="Disordered" evidence="1">
    <location>
        <begin position="24"/>
        <end position="48"/>
    </location>
</feature>
<sequence>MVRKQRRQRRCGDLATDVVLEEERAPGRSGRMHWRRRGAPGRSGRRVRQRLVHRGGGVGGGGHGGGLHVGEVAQEEERALAGRPALEGGRGDADVRVGRSGRCRRN</sequence>
<reference evidence="2 3" key="1">
    <citation type="submission" date="2019-11" db="EMBL/GenBank/DDBJ databases">
        <title>Whole genome sequence of Oryza granulata.</title>
        <authorList>
            <person name="Li W."/>
        </authorList>
    </citation>
    <scope>NUCLEOTIDE SEQUENCE [LARGE SCALE GENOMIC DNA]</scope>
    <source>
        <strain evidence="3">cv. Menghai</strain>
        <tissue evidence="2">Leaf</tissue>
    </source>
</reference>